<reference evidence="8 9" key="1">
    <citation type="journal article" date="2007" name="Nature">
        <title>Evolution of genes and genomes on the Drosophila phylogeny.</title>
        <authorList>
            <consortium name="Drosophila 12 Genomes Consortium"/>
            <person name="Clark A.G."/>
            <person name="Eisen M.B."/>
            <person name="Smith D.R."/>
            <person name="Bergman C.M."/>
            <person name="Oliver B."/>
            <person name="Markow T.A."/>
            <person name="Kaufman T.C."/>
            <person name="Kellis M."/>
            <person name="Gelbart W."/>
            <person name="Iyer V.N."/>
            <person name="Pollard D.A."/>
            <person name="Sackton T.B."/>
            <person name="Larracuente A.M."/>
            <person name="Singh N.D."/>
            <person name="Abad J.P."/>
            <person name="Abt D.N."/>
            <person name="Adryan B."/>
            <person name="Aguade M."/>
            <person name="Akashi H."/>
            <person name="Anderson W.W."/>
            <person name="Aquadro C.F."/>
            <person name="Ardell D.H."/>
            <person name="Arguello R."/>
            <person name="Artieri C.G."/>
            <person name="Barbash D.A."/>
            <person name="Barker D."/>
            <person name="Barsanti P."/>
            <person name="Batterham P."/>
            <person name="Batzoglou S."/>
            <person name="Begun D."/>
            <person name="Bhutkar A."/>
            <person name="Blanco E."/>
            <person name="Bosak S.A."/>
            <person name="Bradley R.K."/>
            <person name="Brand A.D."/>
            <person name="Brent M.R."/>
            <person name="Brooks A.N."/>
            <person name="Brown R.H."/>
            <person name="Butlin R.K."/>
            <person name="Caggese C."/>
            <person name="Calvi B.R."/>
            <person name="Bernardo de Carvalho A."/>
            <person name="Caspi A."/>
            <person name="Castrezana S."/>
            <person name="Celniker S.E."/>
            <person name="Chang J.L."/>
            <person name="Chapple C."/>
            <person name="Chatterji S."/>
            <person name="Chinwalla A."/>
            <person name="Civetta A."/>
            <person name="Clifton S.W."/>
            <person name="Comeron J.M."/>
            <person name="Costello J.C."/>
            <person name="Coyne J.A."/>
            <person name="Daub J."/>
            <person name="David R.G."/>
            <person name="Delcher A.L."/>
            <person name="Delehaunty K."/>
            <person name="Do C.B."/>
            <person name="Ebling H."/>
            <person name="Edwards K."/>
            <person name="Eickbush T."/>
            <person name="Evans J.D."/>
            <person name="Filipski A."/>
            <person name="Findeiss S."/>
            <person name="Freyhult E."/>
            <person name="Fulton L."/>
            <person name="Fulton R."/>
            <person name="Garcia A.C."/>
            <person name="Gardiner A."/>
            <person name="Garfield D.A."/>
            <person name="Garvin B.E."/>
            <person name="Gibson G."/>
            <person name="Gilbert D."/>
            <person name="Gnerre S."/>
            <person name="Godfrey J."/>
            <person name="Good R."/>
            <person name="Gotea V."/>
            <person name="Gravely B."/>
            <person name="Greenberg A.J."/>
            <person name="Griffiths-Jones S."/>
            <person name="Gross S."/>
            <person name="Guigo R."/>
            <person name="Gustafson E.A."/>
            <person name="Haerty W."/>
            <person name="Hahn M.W."/>
            <person name="Halligan D.L."/>
            <person name="Halpern A.L."/>
            <person name="Halter G.M."/>
            <person name="Han M.V."/>
            <person name="Heger A."/>
            <person name="Hillier L."/>
            <person name="Hinrichs A.S."/>
            <person name="Holmes I."/>
            <person name="Hoskins R.A."/>
            <person name="Hubisz M.J."/>
            <person name="Hultmark D."/>
            <person name="Huntley M.A."/>
            <person name="Jaffe D.B."/>
            <person name="Jagadeeshan S."/>
            <person name="Jeck W.R."/>
            <person name="Johnson J."/>
            <person name="Jones C.D."/>
            <person name="Jordan W.C."/>
            <person name="Karpen G.H."/>
            <person name="Kataoka E."/>
            <person name="Keightley P.D."/>
            <person name="Kheradpour P."/>
            <person name="Kirkness E.F."/>
            <person name="Koerich L.B."/>
            <person name="Kristiansen K."/>
            <person name="Kudrna D."/>
            <person name="Kulathinal R.J."/>
            <person name="Kumar S."/>
            <person name="Kwok R."/>
            <person name="Lander E."/>
            <person name="Langley C.H."/>
            <person name="Lapoint R."/>
            <person name="Lazzaro B.P."/>
            <person name="Lee S.J."/>
            <person name="Levesque L."/>
            <person name="Li R."/>
            <person name="Lin C.F."/>
            <person name="Lin M.F."/>
            <person name="Lindblad-Toh K."/>
            <person name="Llopart A."/>
            <person name="Long M."/>
            <person name="Low L."/>
            <person name="Lozovsky E."/>
            <person name="Lu J."/>
            <person name="Luo M."/>
            <person name="Machado C.A."/>
            <person name="Makalowski W."/>
            <person name="Marzo M."/>
            <person name="Matsuda M."/>
            <person name="Matzkin L."/>
            <person name="McAllister B."/>
            <person name="McBride C.S."/>
            <person name="McKernan B."/>
            <person name="McKernan K."/>
            <person name="Mendez-Lago M."/>
            <person name="Minx P."/>
            <person name="Mollenhauer M.U."/>
            <person name="Montooth K."/>
            <person name="Mount S.M."/>
            <person name="Mu X."/>
            <person name="Myers E."/>
            <person name="Negre B."/>
            <person name="Newfeld S."/>
            <person name="Nielsen R."/>
            <person name="Noor M.A."/>
            <person name="O'Grady P."/>
            <person name="Pachter L."/>
            <person name="Papaceit M."/>
            <person name="Parisi M.J."/>
            <person name="Parisi M."/>
            <person name="Parts L."/>
            <person name="Pedersen J.S."/>
            <person name="Pesole G."/>
            <person name="Phillippy A.M."/>
            <person name="Ponting C.P."/>
            <person name="Pop M."/>
            <person name="Porcelli D."/>
            <person name="Powell J.R."/>
            <person name="Prohaska S."/>
            <person name="Pruitt K."/>
            <person name="Puig M."/>
            <person name="Quesneville H."/>
            <person name="Ram K.R."/>
            <person name="Rand D."/>
            <person name="Rasmussen M.D."/>
            <person name="Reed L.K."/>
            <person name="Reenan R."/>
            <person name="Reily A."/>
            <person name="Remington K.A."/>
            <person name="Rieger T.T."/>
            <person name="Ritchie M.G."/>
            <person name="Robin C."/>
            <person name="Rogers Y.H."/>
            <person name="Rohde C."/>
            <person name="Rozas J."/>
            <person name="Rubenfield M.J."/>
            <person name="Ruiz A."/>
            <person name="Russo S."/>
            <person name="Salzberg S.L."/>
            <person name="Sanchez-Gracia A."/>
            <person name="Saranga D.J."/>
            <person name="Sato H."/>
            <person name="Schaeffer S.W."/>
            <person name="Schatz M.C."/>
            <person name="Schlenke T."/>
            <person name="Schwartz R."/>
            <person name="Segarra C."/>
            <person name="Singh R.S."/>
            <person name="Sirot L."/>
            <person name="Sirota M."/>
            <person name="Sisneros N.B."/>
            <person name="Smith C.D."/>
            <person name="Smith T.F."/>
            <person name="Spieth J."/>
            <person name="Stage D.E."/>
            <person name="Stark A."/>
            <person name="Stephan W."/>
            <person name="Strausberg R.L."/>
            <person name="Strempel S."/>
            <person name="Sturgill D."/>
            <person name="Sutton G."/>
            <person name="Sutton G.G."/>
            <person name="Tao W."/>
            <person name="Teichmann S."/>
            <person name="Tobari Y.N."/>
            <person name="Tomimura Y."/>
            <person name="Tsolas J.M."/>
            <person name="Valente V.L."/>
            <person name="Venter E."/>
            <person name="Venter J.C."/>
            <person name="Vicario S."/>
            <person name="Vieira F.G."/>
            <person name="Vilella A.J."/>
            <person name="Villasante A."/>
            <person name="Walenz B."/>
            <person name="Wang J."/>
            <person name="Wasserman M."/>
            <person name="Watts T."/>
            <person name="Wilson D."/>
            <person name="Wilson R.K."/>
            <person name="Wing R.A."/>
            <person name="Wolfner M.F."/>
            <person name="Wong A."/>
            <person name="Wong G.K."/>
            <person name="Wu C.I."/>
            <person name="Wu G."/>
            <person name="Yamamoto D."/>
            <person name="Yang H.P."/>
            <person name="Yang S.P."/>
            <person name="Yorke J.A."/>
            <person name="Yoshida K."/>
            <person name="Zdobnov E."/>
            <person name="Zhang P."/>
            <person name="Zhang Y."/>
            <person name="Zimin A.V."/>
            <person name="Baldwin J."/>
            <person name="Abdouelleil A."/>
            <person name="Abdulkadir J."/>
            <person name="Abebe A."/>
            <person name="Abera B."/>
            <person name="Abreu J."/>
            <person name="Acer S.C."/>
            <person name="Aftuck L."/>
            <person name="Alexander A."/>
            <person name="An P."/>
            <person name="Anderson E."/>
            <person name="Anderson S."/>
            <person name="Arachi H."/>
            <person name="Azer M."/>
            <person name="Bachantsang P."/>
            <person name="Barry A."/>
            <person name="Bayul T."/>
            <person name="Berlin A."/>
            <person name="Bessette D."/>
            <person name="Bloom T."/>
            <person name="Blye J."/>
            <person name="Boguslavskiy L."/>
            <person name="Bonnet C."/>
            <person name="Boukhgalter B."/>
            <person name="Bourzgui I."/>
            <person name="Brown A."/>
            <person name="Cahill P."/>
            <person name="Channer S."/>
            <person name="Cheshatsang Y."/>
            <person name="Chuda L."/>
            <person name="Citroen M."/>
            <person name="Collymore A."/>
            <person name="Cooke P."/>
            <person name="Costello M."/>
            <person name="D'Aco K."/>
            <person name="Daza R."/>
            <person name="De Haan G."/>
            <person name="DeGray S."/>
            <person name="DeMaso C."/>
            <person name="Dhargay N."/>
            <person name="Dooley K."/>
            <person name="Dooley E."/>
            <person name="Doricent M."/>
            <person name="Dorje P."/>
            <person name="Dorjee K."/>
            <person name="Dupes A."/>
            <person name="Elong R."/>
            <person name="Falk J."/>
            <person name="Farina A."/>
            <person name="Faro S."/>
            <person name="Ferguson D."/>
            <person name="Fisher S."/>
            <person name="Foley C.D."/>
            <person name="Franke A."/>
            <person name="Friedrich D."/>
            <person name="Gadbois L."/>
            <person name="Gearin G."/>
            <person name="Gearin C.R."/>
            <person name="Giannoukos G."/>
            <person name="Goode T."/>
            <person name="Graham J."/>
            <person name="Grandbois E."/>
            <person name="Grewal S."/>
            <person name="Gyaltsen K."/>
            <person name="Hafez N."/>
            <person name="Hagos B."/>
            <person name="Hall J."/>
            <person name="Henson C."/>
            <person name="Hollinger A."/>
            <person name="Honan T."/>
            <person name="Huard M.D."/>
            <person name="Hughes L."/>
            <person name="Hurhula B."/>
            <person name="Husby M.E."/>
            <person name="Kamat A."/>
            <person name="Kanga B."/>
            <person name="Kashin S."/>
            <person name="Khazanovich D."/>
            <person name="Kisner P."/>
            <person name="Lance K."/>
            <person name="Lara M."/>
            <person name="Lee W."/>
            <person name="Lennon N."/>
            <person name="Letendre F."/>
            <person name="LeVine R."/>
            <person name="Lipovsky A."/>
            <person name="Liu X."/>
            <person name="Liu J."/>
            <person name="Liu S."/>
            <person name="Lokyitsang T."/>
            <person name="Lokyitsang Y."/>
            <person name="Lubonja R."/>
            <person name="Lui A."/>
            <person name="MacDonald P."/>
            <person name="Magnisalis V."/>
            <person name="Maru K."/>
            <person name="Matthews C."/>
            <person name="McCusker W."/>
            <person name="McDonough S."/>
            <person name="Mehta T."/>
            <person name="Meldrim J."/>
            <person name="Meneus L."/>
            <person name="Mihai O."/>
            <person name="Mihalev A."/>
            <person name="Mihova T."/>
            <person name="Mittelman R."/>
            <person name="Mlenga V."/>
            <person name="Montmayeur A."/>
            <person name="Mulrain L."/>
            <person name="Navidi A."/>
            <person name="Naylor J."/>
            <person name="Negash T."/>
            <person name="Nguyen T."/>
            <person name="Nguyen N."/>
            <person name="Nicol R."/>
            <person name="Norbu C."/>
            <person name="Norbu N."/>
            <person name="Novod N."/>
            <person name="O'Neill B."/>
            <person name="Osman S."/>
            <person name="Markiewicz E."/>
            <person name="Oyono O.L."/>
            <person name="Patti C."/>
            <person name="Phunkhang P."/>
            <person name="Pierre F."/>
            <person name="Priest M."/>
            <person name="Raghuraman S."/>
            <person name="Rege F."/>
            <person name="Reyes R."/>
            <person name="Rise C."/>
            <person name="Rogov P."/>
            <person name="Ross K."/>
            <person name="Ryan E."/>
            <person name="Settipalli S."/>
            <person name="Shea T."/>
            <person name="Sherpa N."/>
            <person name="Shi L."/>
            <person name="Shih D."/>
            <person name="Sparrow T."/>
            <person name="Spaulding J."/>
            <person name="Stalker J."/>
            <person name="Stange-Thomann N."/>
            <person name="Stavropoulos S."/>
            <person name="Stone C."/>
            <person name="Strader C."/>
            <person name="Tesfaye S."/>
            <person name="Thomson T."/>
            <person name="Thoulutsang Y."/>
            <person name="Thoulutsang D."/>
            <person name="Topham K."/>
            <person name="Topping I."/>
            <person name="Tsamla T."/>
            <person name="Vassiliev H."/>
            <person name="Vo A."/>
            <person name="Wangchuk T."/>
            <person name="Wangdi T."/>
            <person name="Weiand M."/>
            <person name="Wilkinson J."/>
            <person name="Wilson A."/>
            <person name="Yadav S."/>
            <person name="Young G."/>
            <person name="Yu Q."/>
            <person name="Zembek L."/>
            <person name="Zhong D."/>
            <person name="Zimmer A."/>
            <person name="Zwirko Z."/>
            <person name="Jaffe D.B."/>
            <person name="Alvarez P."/>
            <person name="Brockman W."/>
            <person name="Butler J."/>
            <person name="Chin C."/>
            <person name="Gnerre S."/>
            <person name="Grabherr M."/>
            <person name="Kleber M."/>
            <person name="Mauceli E."/>
            <person name="MacCallum I."/>
        </authorList>
    </citation>
    <scope>NUCLEOTIDE SEQUENCE [LARGE SCALE GENOMIC DNA]</scope>
    <source>
        <strain evidence="9">Tucson 14030-0811.24</strain>
    </source>
</reference>
<dbReference type="Proteomes" id="UP000007798">
    <property type="component" value="Unassembled WGS sequence"/>
</dbReference>
<dbReference type="GO" id="GO:0005794">
    <property type="term" value="C:Golgi apparatus"/>
    <property type="evidence" value="ECO:0007669"/>
    <property type="project" value="TreeGrafter"/>
</dbReference>
<dbReference type="Pfam" id="PF03124">
    <property type="entry name" value="EXS"/>
    <property type="match status" value="1"/>
</dbReference>
<dbReference type="InParanoid" id="A0A0Q9WQE7"/>
<dbReference type="InterPro" id="IPR004331">
    <property type="entry name" value="SPX_dom"/>
</dbReference>
<dbReference type="AlphaFoldDB" id="A0A0Q9WQE7"/>
<organism evidence="8 9">
    <name type="scientific">Drosophila willistoni</name>
    <name type="common">Fruit fly</name>
    <dbReference type="NCBI Taxonomy" id="7260"/>
    <lineage>
        <taxon>Eukaryota</taxon>
        <taxon>Metazoa</taxon>
        <taxon>Ecdysozoa</taxon>
        <taxon>Arthropoda</taxon>
        <taxon>Hexapoda</taxon>
        <taxon>Insecta</taxon>
        <taxon>Pterygota</taxon>
        <taxon>Neoptera</taxon>
        <taxon>Endopterygota</taxon>
        <taxon>Diptera</taxon>
        <taxon>Brachycera</taxon>
        <taxon>Muscomorpha</taxon>
        <taxon>Ephydroidea</taxon>
        <taxon>Drosophilidae</taxon>
        <taxon>Drosophila</taxon>
        <taxon>Sophophora</taxon>
    </lineage>
</organism>
<dbReference type="OrthoDB" id="9970435at2759"/>
<dbReference type="PANTHER" id="PTHR10783:SF127">
    <property type="entry name" value="LD30826P-RELATED"/>
    <property type="match status" value="1"/>
</dbReference>
<sequence>MIRRARDRAPNPSNASNQQIANYYRDCEDEFFKVCDEELERVNFFFDEKLAEARRKYATLMIQMTSHHQPRDRESGTSIYPSMHDVPHSRGDLKRLRLASSEFYLSLIILQNYQSLNLTGFRKICKKYDKHLKSIAGNKWFQTYALNAPFTEDYELRRLIVGMEDLYTQHLANGDRSKAMQQLRVPPLGHKTPSTIIFCAGLFLGLFIVSSIICVISCILGRVLLAPFFYVRFSDFWLADQLISLVYCLVDHYQLGRFYVRYYSKREDAFDFEPDYVVAVIRCLPAWFRMAQSLRRYWEDDKKEVHLQE</sequence>
<dbReference type="PANTHER" id="PTHR10783">
    <property type="entry name" value="XENOTROPIC AND POLYTROPIC RETROVIRUS RECEPTOR 1-RELATED"/>
    <property type="match status" value="1"/>
</dbReference>
<keyword evidence="5 6" id="KW-0472">Membrane</keyword>
<evidence type="ECO:0000256" key="6">
    <source>
        <dbReference type="SAM" id="Phobius"/>
    </source>
</evidence>
<accession>A0A0Q9WQE7</accession>
<feature type="transmembrane region" description="Helical" evidence="6">
    <location>
        <begin position="196"/>
        <end position="224"/>
    </location>
</feature>
<keyword evidence="9" id="KW-1185">Reference proteome</keyword>
<dbReference type="Pfam" id="PF03105">
    <property type="entry name" value="SPX"/>
    <property type="match status" value="1"/>
</dbReference>
<evidence type="ECO:0000256" key="4">
    <source>
        <dbReference type="ARBA" id="ARBA00022989"/>
    </source>
</evidence>
<evidence type="ECO:0000313" key="8">
    <source>
        <dbReference type="EMBL" id="KRF98352.1"/>
    </source>
</evidence>
<comment type="subcellular location">
    <subcellularLocation>
        <location evidence="1">Membrane</location>
        <topology evidence="1">Multi-pass membrane protein</topology>
    </subcellularLocation>
</comment>
<gene>
    <name evidence="8" type="primary">Dwil\GK15208</name>
    <name evidence="8" type="ORF">Dwil_GK15208</name>
</gene>
<keyword evidence="4 6" id="KW-1133">Transmembrane helix</keyword>
<dbReference type="InterPro" id="IPR004342">
    <property type="entry name" value="EXS_C"/>
</dbReference>
<dbReference type="EMBL" id="CH963857">
    <property type="protein sequence ID" value="KRF98352.1"/>
    <property type="molecule type" value="Genomic_DNA"/>
</dbReference>
<dbReference type="GO" id="GO:0016036">
    <property type="term" value="P:cellular response to phosphate starvation"/>
    <property type="evidence" value="ECO:0007669"/>
    <property type="project" value="TreeGrafter"/>
</dbReference>
<evidence type="ECO:0000256" key="2">
    <source>
        <dbReference type="ARBA" id="ARBA00009665"/>
    </source>
</evidence>
<keyword evidence="3 6" id="KW-0812">Transmembrane</keyword>
<evidence type="ECO:0000313" key="9">
    <source>
        <dbReference type="Proteomes" id="UP000007798"/>
    </source>
</evidence>
<dbReference type="GO" id="GO:0000822">
    <property type="term" value="F:inositol hexakisphosphate binding"/>
    <property type="evidence" value="ECO:0007669"/>
    <property type="project" value="TreeGrafter"/>
</dbReference>
<dbReference type="PROSITE" id="PS51382">
    <property type="entry name" value="SPX"/>
    <property type="match status" value="1"/>
</dbReference>
<name>A0A0Q9WQE7_DROWI</name>
<dbReference type="GO" id="GO:0005886">
    <property type="term" value="C:plasma membrane"/>
    <property type="evidence" value="ECO:0007669"/>
    <property type="project" value="TreeGrafter"/>
</dbReference>
<protein>
    <recommendedName>
        <fullName evidence="7">SPX domain-containing protein</fullName>
    </recommendedName>
</protein>
<dbReference type="GO" id="GO:0006817">
    <property type="term" value="P:phosphate ion transport"/>
    <property type="evidence" value="ECO:0007669"/>
    <property type="project" value="TreeGrafter"/>
</dbReference>
<dbReference type="eggNOG" id="KOG1162">
    <property type="taxonomic scope" value="Eukaryota"/>
</dbReference>
<evidence type="ECO:0000256" key="1">
    <source>
        <dbReference type="ARBA" id="ARBA00004141"/>
    </source>
</evidence>
<evidence type="ECO:0000256" key="5">
    <source>
        <dbReference type="ARBA" id="ARBA00023136"/>
    </source>
</evidence>
<proteinExistence type="inferred from homology"/>
<comment type="similarity">
    <text evidence="2">Belongs to the SYG1 (TC 2.A.94) family.</text>
</comment>
<feature type="domain" description="SPX" evidence="7">
    <location>
        <begin position="1"/>
        <end position="142"/>
    </location>
</feature>
<evidence type="ECO:0000259" key="7">
    <source>
        <dbReference type="PROSITE" id="PS51382"/>
    </source>
</evidence>
<dbReference type="SMR" id="A0A0Q9WQE7"/>
<evidence type="ECO:0000256" key="3">
    <source>
        <dbReference type="ARBA" id="ARBA00022692"/>
    </source>
</evidence>